<dbReference type="PANTHER" id="PTHR30580:SF0">
    <property type="entry name" value="PRIMOSOMAL PROTEIN N"/>
    <property type="match status" value="1"/>
</dbReference>
<evidence type="ECO:0000256" key="6">
    <source>
        <dbReference type="ARBA" id="ARBA00022806"/>
    </source>
</evidence>
<dbReference type="Pfam" id="PF18074">
    <property type="entry name" value="PriA_C"/>
    <property type="match status" value="1"/>
</dbReference>
<dbReference type="InterPro" id="IPR014001">
    <property type="entry name" value="Helicase_ATP-bd"/>
</dbReference>
<accession>A0AAW3ZTN0</accession>
<keyword evidence="9 12" id="KW-0238">DNA-binding</keyword>
<dbReference type="GO" id="GO:0006302">
    <property type="term" value="P:double-strand break repair"/>
    <property type="evidence" value="ECO:0007669"/>
    <property type="project" value="InterPro"/>
</dbReference>
<feature type="binding site" evidence="12">
    <location>
        <position position="493"/>
    </location>
    <ligand>
        <name>Zn(2+)</name>
        <dbReference type="ChEBI" id="CHEBI:29105"/>
        <label>2</label>
    </ligand>
</feature>
<dbReference type="GO" id="GO:0043138">
    <property type="term" value="F:3'-5' DNA helicase activity"/>
    <property type="evidence" value="ECO:0007669"/>
    <property type="project" value="UniProtKB-EC"/>
</dbReference>
<dbReference type="NCBIfam" id="NF004067">
    <property type="entry name" value="PRK05580.1-4"/>
    <property type="match status" value="1"/>
</dbReference>
<keyword evidence="7 12" id="KW-0862">Zinc</keyword>
<dbReference type="Gene3D" id="3.40.1440.60">
    <property type="entry name" value="PriA, 3(prime) DNA-binding domain"/>
    <property type="match status" value="1"/>
</dbReference>
<evidence type="ECO:0000256" key="2">
    <source>
        <dbReference type="ARBA" id="ARBA00022705"/>
    </source>
</evidence>
<dbReference type="HAMAP" id="MF_00983">
    <property type="entry name" value="PriA"/>
    <property type="match status" value="1"/>
</dbReference>
<evidence type="ECO:0000313" key="14">
    <source>
        <dbReference type="EMBL" id="MBD8527471.1"/>
    </source>
</evidence>
<evidence type="ECO:0000256" key="9">
    <source>
        <dbReference type="ARBA" id="ARBA00023125"/>
    </source>
</evidence>
<dbReference type="InterPro" id="IPR001650">
    <property type="entry name" value="Helicase_C-like"/>
</dbReference>
<dbReference type="FunFam" id="3.40.50.300:FF:000489">
    <property type="entry name" value="Primosome assembly protein PriA"/>
    <property type="match status" value="1"/>
</dbReference>
<evidence type="ECO:0000259" key="13">
    <source>
        <dbReference type="PROSITE" id="PS51192"/>
    </source>
</evidence>
<keyword evidence="15" id="KW-1185">Reference proteome</keyword>
<dbReference type="InterPro" id="IPR042115">
    <property type="entry name" value="PriA_3primeBD_sf"/>
</dbReference>
<evidence type="ECO:0000313" key="15">
    <source>
        <dbReference type="Proteomes" id="UP000613768"/>
    </source>
</evidence>
<dbReference type="GO" id="GO:0005524">
    <property type="term" value="F:ATP binding"/>
    <property type="evidence" value="ECO:0007669"/>
    <property type="project" value="UniProtKB-UniRule"/>
</dbReference>
<comment type="caution">
    <text evidence="14">The sequence shown here is derived from an EMBL/GenBank/DDBJ whole genome shotgun (WGS) entry which is preliminary data.</text>
</comment>
<evidence type="ECO:0000256" key="3">
    <source>
        <dbReference type="ARBA" id="ARBA00022723"/>
    </source>
</evidence>
<comment type="cofactor">
    <cofactor evidence="12">
        <name>Zn(2+)</name>
        <dbReference type="ChEBI" id="CHEBI:29105"/>
    </cofactor>
    <text evidence="12">Binds 2 zinc ions per subunit.</text>
</comment>
<comment type="catalytic activity">
    <reaction evidence="11 12">
        <text>ATP + H2O = ADP + phosphate + H(+)</text>
        <dbReference type="Rhea" id="RHEA:13065"/>
        <dbReference type="ChEBI" id="CHEBI:15377"/>
        <dbReference type="ChEBI" id="CHEBI:15378"/>
        <dbReference type="ChEBI" id="CHEBI:30616"/>
        <dbReference type="ChEBI" id="CHEBI:43474"/>
        <dbReference type="ChEBI" id="CHEBI:456216"/>
        <dbReference type="EC" id="5.6.2.4"/>
    </reaction>
</comment>
<organism evidence="14 15">
    <name type="scientific">Pseudomarimonas arenosa</name>
    <dbReference type="NCBI Taxonomy" id="2774145"/>
    <lineage>
        <taxon>Bacteria</taxon>
        <taxon>Pseudomonadati</taxon>
        <taxon>Pseudomonadota</taxon>
        <taxon>Gammaproteobacteria</taxon>
        <taxon>Lysobacterales</taxon>
        <taxon>Lysobacteraceae</taxon>
        <taxon>Pseudomarimonas</taxon>
    </lineage>
</organism>
<dbReference type="GO" id="GO:0006269">
    <property type="term" value="P:DNA replication, synthesis of primer"/>
    <property type="evidence" value="ECO:0007669"/>
    <property type="project" value="UniProtKB-KW"/>
</dbReference>
<dbReference type="Gene3D" id="3.40.50.300">
    <property type="entry name" value="P-loop containing nucleotide triphosphate hydrolases"/>
    <property type="match status" value="2"/>
</dbReference>
<dbReference type="GO" id="GO:0008270">
    <property type="term" value="F:zinc ion binding"/>
    <property type="evidence" value="ECO:0007669"/>
    <property type="project" value="UniProtKB-UniRule"/>
</dbReference>
<proteinExistence type="inferred from homology"/>
<dbReference type="CDD" id="cd17929">
    <property type="entry name" value="DEXHc_priA"/>
    <property type="match status" value="1"/>
</dbReference>
<keyword evidence="5 12" id="KW-0378">Hydrolase</keyword>
<evidence type="ECO:0000256" key="5">
    <source>
        <dbReference type="ARBA" id="ARBA00022801"/>
    </source>
</evidence>
<dbReference type="GO" id="GO:0003677">
    <property type="term" value="F:DNA binding"/>
    <property type="evidence" value="ECO:0007669"/>
    <property type="project" value="UniProtKB-UniRule"/>
</dbReference>
<dbReference type="PANTHER" id="PTHR30580">
    <property type="entry name" value="PRIMOSOMAL PROTEIN N"/>
    <property type="match status" value="1"/>
</dbReference>
<evidence type="ECO:0000256" key="8">
    <source>
        <dbReference type="ARBA" id="ARBA00022840"/>
    </source>
</evidence>
<comment type="catalytic activity">
    <reaction evidence="12">
        <text>Couples ATP hydrolysis with the unwinding of duplex DNA by translocating in the 3'-5' direction.</text>
        <dbReference type="EC" id="5.6.2.4"/>
    </reaction>
</comment>
<evidence type="ECO:0000256" key="11">
    <source>
        <dbReference type="ARBA" id="ARBA00048988"/>
    </source>
</evidence>
<dbReference type="GO" id="GO:0006270">
    <property type="term" value="P:DNA replication initiation"/>
    <property type="evidence" value="ECO:0007669"/>
    <property type="project" value="TreeGrafter"/>
</dbReference>
<feature type="binding site" evidence="12">
    <location>
        <position position="506"/>
    </location>
    <ligand>
        <name>Zn(2+)</name>
        <dbReference type="ChEBI" id="CHEBI:29105"/>
        <label>1</label>
    </ligand>
</feature>
<gene>
    <name evidence="12" type="primary">priA</name>
    <name evidence="14" type="ORF">IFO71_17140</name>
</gene>
<comment type="function">
    <text evidence="12">Initiates the restart of stalled replication forks, which reloads the replicative helicase on sites other than the origin of replication. Recognizes and binds to abandoned replication forks and remodels them to uncover a helicase loading site. Promotes assembly of the primosome at these replication forks.</text>
</comment>
<dbReference type="InterPro" id="IPR041222">
    <property type="entry name" value="PriA_3primeBD"/>
</dbReference>
<dbReference type="GO" id="GO:1990077">
    <property type="term" value="C:primosome complex"/>
    <property type="evidence" value="ECO:0007669"/>
    <property type="project" value="UniProtKB-UniRule"/>
</dbReference>
<dbReference type="InterPro" id="IPR040498">
    <property type="entry name" value="PriA_CRR"/>
</dbReference>
<dbReference type="PROSITE" id="PS51192">
    <property type="entry name" value="HELICASE_ATP_BIND_1"/>
    <property type="match status" value="1"/>
</dbReference>
<dbReference type="FunFam" id="3.40.1440.60:FF:000001">
    <property type="entry name" value="Primosomal protein N"/>
    <property type="match status" value="1"/>
</dbReference>
<feature type="binding site" evidence="12">
    <location>
        <position position="490"/>
    </location>
    <ligand>
        <name>Zn(2+)</name>
        <dbReference type="ChEBI" id="CHEBI:29105"/>
        <label>2</label>
    </ligand>
</feature>
<name>A0AAW3ZTN0_9GAMM</name>
<dbReference type="AlphaFoldDB" id="A0AAW3ZTN0"/>
<dbReference type="RefSeq" id="WP_192030891.1">
    <property type="nucleotide sequence ID" value="NZ_JACYTR010000053.1"/>
</dbReference>
<keyword evidence="8 12" id="KW-0067">ATP-binding</keyword>
<feature type="binding site" evidence="12">
    <location>
        <position position="503"/>
    </location>
    <ligand>
        <name>Zn(2+)</name>
        <dbReference type="ChEBI" id="CHEBI:29105"/>
        <label>1</label>
    </ligand>
</feature>
<evidence type="ECO:0000256" key="4">
    <source>
        <dbReference type="ARBA" id="ARBA00022741"/>
    </source>
</evidence>
<keyword evidence="2 12" id="KW-0235">DNA replication</keyword>
<dbReference type="Pfam" id="PF00271">
    <property type="entry name" value="Helicase_C"/>
    <property type="match status" value="1"/>
</dbReference>
<keyword evidence="10 12" id="KW-0413">Isomerase</keyword>
<dbReference type="SMART" id="SM00490">
    <property type="entry name" value="HELICc"/>
    <property type="match status" value="1"/>
</dbReference>
<evidence type="ECO:0000256" key="10">
    <source>
        <dbReference type="ARBA" id="ARBA00023235"/>
    </source>
</evidence>
<dbReference type="EMBL" id="JACYTR010000053">
    <property type="protein sequence ID" value="MBD8527471.1"/>
    <property type="molecule type" value="Genomic_DNA"/>
</dbReference>
<feature type="binding site" evidence="12">
    <location>
        <position position="475"/>
    </location>
    <ligand>
        <name>Zn(2+)</name>
        <dbReference type="ChEBI" id="CHEBI:29105"/>
        <label>2</label>
    </ligand>
</feature>
<dbReference type="InterPro" id="IPR011545">
    <property type="entry name" value="DEAD/DEAH_box_helicase_dom"/>
</dbReference>
<sequence length="757" mass="82928">MIHRDSLHGSAAAAGLVEDGHSPAATVLQVALALPLPSPFDYLPPAGQTINRHWIGCRVEVPFGPRRLIGMVVGVSARPPGDRRLRQALRRIDQQPLLPDELWHTLHWMADYYHAPWGEVLALAQPAGLRQGDTPESPGRWVWRRCDNADHHAVQRLRRGALPEQLWQRLEAVELDEDELDTRLEGWRGAARRLQALGLVERLRRAASSLPPPQASAGFTLNDEQQAAVDAVRARLPGAANAGFQTFLLDGITGSGKTEVYLELLAEVLASGRQAVVLVPEIALTPQTVRRFRRRLGEAVLVWHSGLAEGERRKTWARLAAAEPLVLVGTRSAVLLPLPGAALIVIDEEHDGSYKQQDGVRYSARDLALVRAQALGLPVLLGSATPCLETLAQAQRGRYQTLRLRTRAGGARPPQVEVLDVRKQTLQEGLAAPALAAIRRTLEGGGQVLVFRNRRGYAPALLCHDCGFVAQCARCDRPMTLHRAPPRLECHHCGAQARLPAACPDCQGLALQPQGIGTERLQDSLTQMFPQYPVLRIDRDSTRGKDAVERLLSESATRPSILVGTQMLAKGHDLPLLQLVVVLGVDDGLHSIDFRAPERLAQLLIQVAGRAGRAQRPGHVLLQTHHPQHPFLTGLLSGGYRQFAEQALAERQALGLPPYAHLALLRAEAQSPSAWREFLQQARDQAAAWLGQQVDASAILPAPMPKRAGYSRGQLLLSAAQRPALQALLKRWVPTLYDLPGVRKVRWSLDVDPSELG</sequence>
<feature type="domain" description="Helicase ATP-binding" evidence="13">
    <location>
        <begin position="238"/>
        <end position="404"/>
    </location>
</feature>
<dbReference type="GO" id="GO:0006310">
    <property type="term" value="P:DNA recombination"/>
    <property type="evidence" value="ECO:0007669"/>
    <property type="project" value="InterPro"/>
</dbReference>
<dbReference type="NCBIfam" id="TIGR00595">
    <property type="entry name" value="priA"/>
    <property type="match status" value="1"/>
</dbReference>
<dbReference type="InterPro" id="IPR005259">
    <property type="entry name" value="PriA"/>
</dbReference>
<dbReference type="Pfam" id="PF17764">
    <property type="entry name" value="PriA_3primeBD"/>
    <property type="match status" value="1"/>
</dbReference>
<comment type="subunit">
    <text evidence="12">Component of the replication restart primosome.</text>
</comment>
<protein>
    <recommendedName>
        <fullName evidence="12">Replication restart protein PriA</fullName>
    </recommendedName>
    <alternativeName>
        <fullName evidence="12">ATP-dependent DNA helicase PriA</fullName>
        <ecNumber evidence="12">5.6.2.4</ecNumber>
    </alternativeName>
    <alternativeName>
        <fullName evidence="12">DNA 3'-5' helicase PriA</fullName>
    </alternativeName>
</protein>
<evidence type="ECO:0000256" key="12">
    <source>
        <dbReference type="HAMAP-Rule" id="MF_00983"/>
    </source>
</evidence>
<keyword evidence="4 12" id="KW-0547">Nucleotide-binding</keyword>
<dbReference type="InterPro" id="IPR027417">
    <property type="entry name" value="P-loop_NTPase"/>
</dbReference>
<reference evidence="14 15" key="1">
    <citation type="submission" date="2020-09" db="EMBL/GenBank/DDBJ databases">
        <title>Pseudoxanthomonas sp. CAU 1598 isolated from sand of Yaerae Beach.</title>
        <authorList>
            <person name="Kim W."/>
        </authorList>
    </citation>
    <scope>NUCLEOTIDE SEQUENCE [LARGE SCALE GENOMIC DNA]</scope>
    <source>
        <strain evidence="14 15">CAU 1598</strain>
    </source>
</reference>
<dbReference type="InterPro" id="IPR041236">
    <property type="entry name" value="PriA_C"/>
</dbReference>
<dbReference type="Pfam" id="PF18319">
    <property type="entry name" value="Zn_ribbon_PriA"/>
    <property type="match status" value="1"/>
</dbReference>
<dbReference type="SMART" id="SM00487">
    <property type="entry name" value="DEXDc"/>
    <property type="match status" value="1"/>
</dbReference>
<comment type="similarity">
    <text evidence="12">Belongs to the helicase family. PriA subfamily.</text>
</comment>
<feature type="binding site" evidence="12">
    <location>
        <position position="463"/>
    </location>
    <ligand>
        <name>Zn(2+)</name>
        <dbReference type="ChEBI" id="CHEBI:29105"/>
        <label>1</label>
    </ligand>
</feature>
<dbReference type="Proteomes" id="UP000613768">
    <property type="component" value="Unassembled WGS sequence"/>
</dbReference>
<dbReference type="EC" id="5.6.2.4" evidence="12"/>
<evidence type="ECO:0000256" key="1">
    <source>
        <dbReference type="ARBA" id="ARBA00022515"/>
    </source>
</evidence>
<keyword evidence="1 12" id="KW-0639">Primosome</keyword>
<dbReference type="SUPFAM" id="SSF52540">
    <property type="entry name" value="P-loop containing nucleoside triphosphate hydrolases"/>
    <property type="match status" value="2"/>
</dbReference>
<keyword evidence="6 12" id="KW-0347">Helicase</keyword>
<dbReference type="GO" id="GO:0016787">
    <property type="term" value="F:hydrolase activity"/>
    <property type="evidence" value="ECO:0007669"/>
    <property type="project" value="UniProtKB-KW"/>
</dbReference>
<feature type="binding site" evidence="12">
    <location>
        <position position="466"/>
    </location>
    <ligand>
        <name>Zn(2+)</name>
        <dbReference type="ChEBI" id="CHEBI:29105"/>
        <label>1</label>
    </ligand>
</feature>
<feature type="binding site" evidence="12">
    <location>
        <position position="472"/>
    </location>
    <ligand>
        <name>Zn(2+)</name>
        <dbReference type="ChEBI" id="CHEBI:29105"/>
        <label>2</label>
    </ligand>
</feature>
<keyword evidence="3 12" id="KW-0479">Metal-binding</keyword>
<dbReference type="Pfam" id="PF00270">
    <property type="entry name" value="DEAD"/>
    <property type="match status" value="1"/>
</dbReference>
<evidence type="ECO:0000256" key="7">
    <source>
        <dbReference type="ARBA" id="ARBA00022833"/>
    </source>
</evidence>